<dbReference type="AlphaFoldDB" id="F8NJ12"/>
<evidence type="ECO:0000313" key="2">
    <source>
        <dbReference type="Proteomes" id="UP000008064"/>
    </source>
</evidence>
<dbReference type="KEGG" id="sla:SERLADRAFT_456854"/>
<dbReference type="HOGENOM" id="CLU_744260_0_0_1"/>
<proteinExistence type="predicted"/>
<accession>F8NJ12</accession>
<name>F8NJ12_SERL9</name>
<sequence>MAGQISRQYLEIQVGVEDVRRRVNKVLKVLMTHSNKSSQEPDNQEPFVTVPVPLQISLSPSADQTAETPSLERPTEGKSINHFWGLIYRVNDLLDRIEEGFNKLQNGWDKVNLELEAVGITGVDQSHNAEANQLWSSYVKQTLMVKQLYSAVEIPEHTTRQNLQAYVATSAEGQDTDASVQDVSVNLSDMAQHVAKVLESPSLSLLLLMSRNPNNVLLRSFTRSLALCTAQNPLDKLPKTYQTVIPLAKTTKEKCHDTLANFRVMRTQVKAIAGASNLFQGIQENNPVASIPGIPSHFQDLYYSIYQLASWWTELDMQAGCLLAELGNNQTSLRLRSTIRYWTKLKDDSVNYQELPAQHGSLAYLRNHICCC</sequence>
<evidence type="ECO:0000313" key="1">
    <source>
        <dbReference type="EMBL" id="EGO29293.1"/>
    </source>
</evidence>
<dbReference type="Proteomes" id="UP000008064">
    <property type="component" value="Unassembled WGS sequence"/>
</dbReference>
<dbReference type="EMBL" id="GL945429">
    <property type="protein sequence ID" value="EGO29293.1"/>
    <property type="molecule type" value="Genomic_DNA"/>
</dbReference>
<reference evidence="2" key="1">
    <citation type="journal article" date="2011" name="Science">
        <title>The plant cell wall-decomposing machinery underlies the functional diversity of forest fungi.</title>
        <authorList>
            <person name="Eastwood D.C."/>
            <person name="Floudas D."/>
            <person name="Binder M."/>
            <person name="Majcherczyk A."/>
            <person name="Schneider P."/>
            <person name="Aerts A."/>
            <person name="Asiegbu F.O."/>
            <person name="Baker S.E."/>
            <person name="Barry K."/>
            <person name="Bendiksby M."/>
            <person name="Blumentritt M."/>
            <person name="Coutinho P.M."/>
            <person name="Cullen D."/>
            <person name="de Vries R.P."/>
            <person name="Gathman A."/>
            <person name="Goodell B."/>
            <person name="Henrissat B."/>
            <person name="Ihrmark K."/>
            <person name="Kauserud H."/>
            <person name="Kohler A."/>
            <person name="LaButti K."/>
            <person name="Lapidus A."/>
            <person name="Lavin J.L."/>
            <person name="Lee Y.-H."/>
            <person name="Lindquist E."/>
            <person name="Lilly W."/>
            <person name="Lucas S."/>
            <person name="Morin E."/>
            <person name="Murat C."/>
            <person name="Oguiza J.A."/>
            <person name="Park J."/>
            <person name="Pisabarro A.G."/>
            <person name="Riley R."/>
            <person name="Rosling A."/>
            <person name="Salamov A."/>
            <person name="Schmidt O."/>
            <person name="Schmutz J."/>
            <person name="Skrede I."/>
            <person name="Stenlid J."/>
            <person name="Wiebenga A."/>
            <person name="Xie X."/>
            <person name="Kuees U."/>
            <person name="Hibbett D.S."/>
            <person name="Hoffmeister D."/>
            <person name="Hoegberg N."/>
            <person name="Martin F."/>
            <person name="Grigoriev I.V."/>
            <person name="Watkinson S.C."/>
        </authorList>
    </citation>
    <scope>NUCLEOTIDE SEQUENCE [LARGE SCALE GENOMIC DNA]</scope>
    <source>
        <strain evidence="2">S7.9</strain>
    </source>
</reference>
<organism evidence="2">
    <name type="scientific">Serpula lacrymans var. lacrymans (strain S7.9)</name>
    <name type="common">Dry rot fungus</name>
    <dbReference type="NCBI Taxonomy" id="578457"/>
    <lineage>
        <taxon>Eukaryota</taxon>
        <taxon>Fungi</taxon>
        <taxon>Dikarya</taxon>
        <taxon>Basidiomycota</taxon>
        <taxon>Agaricomycotina</taxon>
        <taxon>Agaricomycetes</taxon>
        <taxon>Agaricomycetidae</taxon>
        <taxon>Boletales</taxon>
        <taxon>Coniophorineae</taxon>
        <taxon>Serpulaceae</taxon>
        <taxon>Serpula</taxon>
    </lineage>
</organism>
<dbReference type="GeneID" id="18817416"/>
<protein>
    <submittedName>
        <fullName evidence="1">Uncharacterized protein</fullName>
    </submittedName>
</protein>
<dbReference type="RefSeq" id="XP_007313535.1">
    <property type="nucleotide sequence ID" value="XM_007313473.1"/>
</dbReference>
<gene>
    <name evidence="1" type="ORF">SERLADRAFT_456854</name>
</gene>